<dbReference type="InterPro" id="IPR002293">
    <property type="entry name" value="AA/rel_permease1"/>
</dbReference>
<keyword evidence="8" id="KW-1185">Reference proteome</keyword>
<dbReference type="GeneID" id="27363737"/>
<evidence type="ECO:0008006" key="9">
    <source>
        <dbReference type="Google" id="ProtNLM"/>
    </source>
</evidence>
<evidence type="ECO:0000256" key="4">
    <source>
        <dbReference type="ARBA" id="ARBA00022989"/>
    </source>
</evidence>
<feature type="transmembrane region" description="Helical" evidence="6">
    <location>
        <begin position="470"/>
        <end position="491"/>
    </location>
</feature>
<dbReference type="OrthoDB" id="2417308at2759"/>
<evidence type="ECO:0000256" key="5">
    <source>
        <dbReference type="ARBA" id="ARBA00023136"/>
    </source>
</evidence>
<gene>
    <name evidence="7" type="ORF">PV06_11663</name>
</gene>
<comment type="subcellular location">
    <subcellularLocation>
        <location evidence="1">Membrane</location>
        <topology evidence="1">Multi-pass membrane protein</topology>
    </subcellularLocation>
</comment>
<evidence type="ECO:0000256" key="6">
    <source>
        <dbReference type="SAM" id="Phobius"/>
    </source>
</evidence>
<feature type="transmembrane region" description="Helical" evidence="6">
    <location>
        <begin position="36"/>
        <end position="58"/>
    </location>
</feature>
<protein>
    <recommendedName>
        <fullName evidence="9">Amino acid permease/ SLC12A domain-containing protein</fullName>
    </recommendedName>
</protein>
<feature type="transmembrane region" description="Helical" evidence="6">
    <location>
        <begin position="159"/>
        <end position="179"/>
    </location>
</feature>
<dbReference type="Proteomes" id="UP000053342">
    <property type="component" value="Unassembled WGS sequence"/>
</dbReference>
<dbReference type="EMBL" id="KN847380">
    <property type="protein sequence ID" value="KIW36030.1"/>
    <property type="molecule type" value="Genomic_DNA"/>
</dbReference>
<feature type="transmembrane region" description="Helical" evidence="6">
    <location>
        <begin position="320"/>
        <end position="348"/>
    </location>
</feature>
<dbReference type="PANTHER" id="PTHR45649">
    <property type="entry name" value="AMINO-ACID PERMEASE BAT1"/>
    <property type="match status" value="1"/>
</dbReference>
<keyword evidence="5 6" id="KW-0472">Membrane</keyword>
<dbReference type="AlphaFoldDB" id="A0A0D2D1H3"/>
<proteinExistence type="predicted"/>
<keyword evidence="4 6" id="KW-1133">Transmembrane helix</keyword>
<dbReference type="Pfam" id="PF13520">
    <property type="entry name" value="AA_permease_2"/>
    <property type="match status" value="1"/>
</dbReference>
<feature type="transmembrane region" description="Helical" evidence="6">
    <location>
        <begin position="185"/>
        <end position="207"/>
    </location>
</feature>
<feature type="transmembrane region" description="Helical" evidence="6">
    <location>
        <begin position="70"/>
        <end position="88"/>
    </location>
</feature>
<feature type="transmembrane region" description="Helical" evidence="6">
    <location>
        <begin position="119"/>
        <end position="147"/>
    </location>
</feature>
<dbReference type="GO" id="GO:0022857">
    <property type="term" value="F:transmembrane transporter activity"/>
    <property type="evidence" value="ECO:0007669"/>
    <property type="project" value="InterPro"/>
</dbReference>
<dbReference type="VEuPathDB" id="FungiDB:PV06_11663"/>
<organism evidence="7 8">
    <name type="scientific">Exophiala oligosperma</name>
    <dbReference type="NCBI Taxonomy" id="215243"/>
    <lineage>
        <taxon>Eukaryota</taxon>
        <taxon>Fungi</taxon>
        <taxon>Dikarya</taxon>
        <taxon>Ascomycota</taxon>
        <taxon>Pezizomycotina</taxon>
        <taxon>Eurotiomycetes</taxon>
        <taxon>Chaetothyriomycetidae</taxon>
        <taxon>Chaetothyriales</taxon>
        <taxon>Herpotrichiellaceae</taxon>
        <taxon>Exophiala</taxon>
    </lineage>
</organism>
<name>A0A0D2D1H3_9EURO</name>
<keyword evidence="2" id="KW-0813">Transport</keyword>
<evidence type="ECO:0000313" key="7">
    <source>
        <dbReference type="EMBL" id="KIW36030.1"/>
    </source>
</evidence>
<evidence type="ECO:0000256" key="1">
    <source>
        <dbReference type="ARBA" id="ARBA00004141"/>
    </source>
</evidence>
<dbReference type="GO" id="GO:0016020">
    <property type="term" value="C:membrane"/>
    <property type="evidence" value="ECO:0007669"/>
    <property type="project" value="UniProtKB-SubCell"/>
</dbReference>
<feature type="transmembrane region" description="Helical" evidence="6">
    <location>
        <begin position="442"/>
        <end position="464"/>
    </location>
</feature>
<keyword evidence="3 6" id="KW-0812">Transmembrane</keyword>
<feature type="transmembrane region" description="Helical" evidence="6">
    <location>
        <begin position="369"/>
        <end position="389"/>
    </location>
</feature>
<evidence type="ECO:0000313" key="8">
    <source>
        <dbReference type="Proteomes" id="UP000053342"/>
    </source>
</evidence>
<dbReference type="PANTHER" id="PTHR45649:SF16">
    <property type="entry name" value="7-KETO 8-AMINOPELARGONIC ACID TRANSPORTER"/>
    <property type="match status" value="1"/>
</dbReference>
<feature type="transmembrane region" description="Helical" evidence="6">
    <location>
        <begin position="395"/>
        <end position="421"/>
    </location>
</feature>
<reference evidence="7 8" key="1">
    <citation type="submission" date="2015-01" db="EMBL/GenBank/DDBJ databases">
        <title>The Genome Sequence of Exophiala oligosperma CBS72588.</title>
        <authorList>
            <consortium name="The Broad Institute Genomics Platform"/>
            <person name="Cuomo C."/>
            <person name="de Hoog S."/>
            <person name="Gorbushina A."/>
            <person name="Stielow B."/>
            <person name="Teixiera M."/>
            <person name="Abouelleil A."/>
            <person name="Chapman S.B."/>
            <person name="Priest M."/>
            <person name="Young S.K."/>
            <person name="Wortman J."/>
            <person name="Nusbaum C."/>
            <person name="Birren B."/>
        </authorList>
    </citation>
    <scope>NUCLEOTIDE SEQUENCE [LARGE SCALE GENOMIC DNA]</scope>
    <source>
        <strain evidence="7 8">CBS 72588</strain>
    </source>
</reference>
<evidence type="ECO:0000256" key="2">
    <source>
        <dbReference type="ARBA" id="ARBA00022448"/>
    </source>
</evidence>
<sequence>MSSLTTASKMGEVLQLETEINVSTGHVSPRTKPFKLWSTLGIAYSITSTPLAIGTYLAVSIGVGGSPVSIFGYTMVVILDMCVCVSLAEMASIMPHSAGQIFWTAILAPKPRARPLSYIVGWFTSAGYFCWTAACFLITSQLIFALVEICRTTFIVQPWHYYLGYVGTGLFAVVINIPLFKWYPYILNGLVVYINVGSLFVMIALLVRAHPKQSADFVFVDFVNNTGWNSKGVVFFLGLLPGLTAVNGFDCAAHMAEEMPHPHRQVPQVMVLSALLSAISGLVMLLVYMFCITDPANLLAPVGGQPIAQLMVDSFNNLPMTIVGVLVFIICFLFASSTLLTTFSRVLWSFSREGGMPFSDTMARMNAGSSIPVNAVLLGFLVCVLIGLLELGSSTALNAILGAGILFIFASYAIPITCALLQYRRALAATHYFDLGKIFGPALNVISVVWICFIFIWLCFPLYVPVTGVTMNFAIVVFAVVAVLSTINWFAWSNKRFRCPEATMQTSNREVSA</sequence>
<dbReference type="HOGENOM" id="CLU_004495_2_3_1"/>
<evidence type="ECO:0000256" key="3">
    <source>
        <dbReference type="ARBA" id="ARBA00022692"/>
    </source>
</evidence>
<dbReference type="PIRSF" id="PIRSF006060">
    <property type="entry name" value="AA_transporter"/>
    <property type="match status" value="1"/>
</dbReference>
<dbReference type="Gene3D" id="1.20.1740.10">
    <property type="entry name" value="Amino acid/polyamine transporter I"/>
    <property type="match status" value="1"/>
</dbReference>
<accession>A0A0D2D1H3</accession>
<dbReference type="RefSeq" id="XP_016256246.1">
    <property type="nucleotide sequence ID" value="XM_016413373.1"/>
</dbReference>
<feature type="transmembrane region" description="Helical" evidence="6">
    <location>
        <begin position="269"/>
        <end position="290"/>
    </location>
</feature>